<evidence type="ECO:0000259" key="9">
    <source>
        <dbReference type="SMART" id="SM00859"/>
    </source>
</evidence>
<dbReference type="PANTHER" id="PTHR32338">
    <property type="entry name" value="N-ACETYL-GAMMA-GLUTAMYL-PHOSPHATE REDUCTASE, CHLOROPLASTIC-RELATED-RELATED"/>
    <property type="match status" value="1"/>
</dbReference>
<dbReference type="HAMAP" id="MF_00150">
    <property type="entry name" value="ArgC_type1"/>
    <property type="match status" value="1"/>
</dbReference>
<evidence type="ECO:0000256" key="7">
    <source>
        <dbReference type="HAMAP-Rule" id="MF_00150"/>
    </source>
</evidence>
<dbReference type="FunFam" id="3.30.360.10:FF:000014">
    <property type="entry name" value="N-acetyl-gamma-glutamyl-phosphate reductase"/>
    <property type="match status" value="1"/>
</dbReference>
<dbReference type="Proteomes" id="UP000298791">
    <property type="component" value="Chromosome"/>
</dbReference>
<evidence type="ECO:0000256" key="1">
    <source>
        <dbReference type="ARBA" id="ARBA00004862"/>
    </source>
</evidence>
<evidence type="ECO:0000313" key="10">
    <source>
        <dbReference type="EMBL" id="QCI18616.1"/>
    </source>
</evidence>
<dbReference type="GO" id="GO:0070401">
    <property type="term" value="F:NADP+ binding"/>
    <property type="evidence" value="ECO:0007669"/>
    <property type="project" value="InterPro"/>
</dbReference>
<dbReference type="EC" id="1.2.1.38" evidence="7"/>
<dbReference type="SUPFAM" id="SSF51735">
    <property type="entry name" value="NAD(P)-binding Rossmann-fold domains"/>
    <property type="match status" value="1"/>
</dbReference>
<comment type="subcellular location">
    <subcellularLocation>
        <location evidence="7">Cytoplasm</location>
    </subcellularLocation>
</comment>
<dbReference type="AlphaFoldDB" id="A0A4D6XPT5"/>
<dbReference type="PROSITE" id="PS01224">
    <property type="entry name" value="ARGC"/>
    <property type="match status" value="1"/>
</dbReference>
<comment type="catalytic activity">
    <reaction evidence="6 7">
        <text>N-acetyl-L-glutamate 5-semialdehyde + phosphate + NADP(+) = N-acetyl-L-glutamyl 5-phosphate + NADPH + H(+)</text>
        <dbReference type="Rhea" id="RHEA:21588"/>
        <dbReference type="ChEBI" id="CHEBI:15378"/>
        <dbReference type="ChEBI" id="CHEBI:29123"/>
        <dbReference type="ChEBI" id="CHEBI:43474"/>
        <dbReference type="ChEBI" id="CHEBI:57783"/>
        <dbReference type="ChEBI" id="CHEBI:57936"/>
        <dbReference type="ChEBI" id="CHEBI:58349"/>
        <dbReference type="EC" id="1.2.1.38"/>
    </reaction>
</comment>
<dbReference type="UniPathway" id="UPA00068">
    <property type="reaction ID" value="UER00108"/>
</dbReference>
<evidence type="ECO:0000256" key="2">
    <source>
        <dbReference type="ARBA" id="ARBA00022571"/>
    </source>
</evidence>
<name>A0A4D6XPT5_9GAMM</name>
<dbReference type="NCBIfam" id="TIGR01850">
    <property type="entry name" value="argC"/>
    <property type="match status" value="1"/>
</dbReference>
<evidence type="ECO:0000313" key="11">
    <source>
        <dbReference type="Proteomes" id="UP000298791"/>
    </source>
</evidence>
<dbReference type="InterPro" id="IPR000534">
    <property type="entry name" value="Semialdehyde_DH_NAD-bd"/>
</dbReference>
<keyword evidence="7" id="KW-0963">Cytoplasm</keyword>
<dbReference type="GO" id="GO:0051287">
    <property type="term" value="F:NAD binding"/>
    <property type="evidence" value="ECO:0007669"/>
    <property type="project" value="InterPro"/>
</dbReference>
<keyword evidence="2 7" id="KW-0055">Arginine biosynthesis</keyword>
<dbReference type="InterPro" id="IPR000706">
    <property type="entry name" value="AGPR_type-1"/>
</dbReference>
<protein>
    <recommendedName>
        <fullName evidence="7">N-acetyl-gamma-glutamyl-phosphate reductase</fullName>
        <shortName evidence="7">AGPR</shortName>
        <ecNumber evidence="7">1.2.1.38</ecNumber>
    </recommendedName>
    <alternativeName>
        <fullName evidence="7">N-acetyl-glutamate semialdehyde dehydrogenase</fullName>
        <shortName evidence="7">NAGSA dehydrogenase</shortName>
    </alternativeName>
</protein>
<dbReference type="OrthoDB" id="9801289at2"/>
<evidence type="ECO:0000256" key="8">
    <source>
        <dbReference type="PROSITE-ProRule" id="PRU10010"/>
    </source>
</evidence>
<dbReference type="InterPro" id="IPR050085">
    <property type="entry name" value="AGPR"/>
</dbReference>
<dbReference type="RefSeq" id="WP_158366246.1">
    <property type="nucleotide sequence ID" value="NZ_CP034885.1"/>
</dbReference>
<dbReference type="GO" id="GO:0006526">
    <property type="term" value="P:L-arginine biosynthetic process"/>
    <property type="evidence" value="ECO:0007669"/>
    <property type="project" value="UniProtKB-UniRule"/>
</dbReference>
<feature type="active site" evidence="7 8">
    <location>
        <position position="154"/>
    </location>
</feature>
<dbReference type="CDD" id="cd23934">
    <property type="entry name" value="AGPR_1_C"/>
    <property type="match status" value="1"/>
</dbReference>
<dbReference type="GO" id="GO:0003942">
    <property type="term" value="F:N-acetyl-gamma-glutamyl-phosphate reductase activity"/>
    <property type="evidence" value="ECO:0007669"/>
    <property type="project" value="UniProtKB-UniRule"/>
</dbReference>
<evidence type="ECO:0000256" key="3">
    <source>
        <dbReference type="ARBA" id="ARBA00022605"/>
    </source>
</evidence>
<dbReference type="SUPFAM" id="SSF55347">
    <property type="entry name" value="Glyceraldehyde-3-phosphate dehydrogenase-like, C-terminal domain"/>
    <property type="match status" value="1"/>
</dbReference>
<dbReference type="InterPro" id="IPR058924">
    <property type="entry name" value="AGPR_dimerisation_dom"/>
</dbReference>
<proteinExistence type="inferred from homology"/>
<dbReference type="Gene3D" id="3.40.50.720">
    <property type="entry name" value="NAD(P)-binding Rossmann-like Domain"/>
    <property type="match status" value="1"/>
</dbReference>
<dbReference type="InterPro" id="IPR023013">
    <property type="entry name" value="AGPR_AS"/>
</dbReference>
<feature type="domain" description="Semialdehyde dehydrogenase NAD-binding" evidence="9">
    <location>
        <begin position="3"/>
        <end position="146"/>
    </location>
</feature>
<dbReference type="Gene3D" id="3.30.360.10">
    <property type="entry name" value="Dihydrodipicolinate Reductase, domain 2"/>
    <property type="match status" value="1"/>
</dbReference>
<dbReference type="InterPro" id="IPR036291">
    <property type="entry name" value="NAD(P)-bd_dom_sf"/>
</dbReference>
<accession>A0A4D6XPT5</accession>
<evidence type="ECO:0000256" key="4">
    <source>
        <dbReference type="ARBA" id="ARBA00022857"/>
    </source>
</evidence>
<comment type="pathway">
    <text evidence="1 7">Amino-acid biosynthesis; L-arginine biosynthesis; N(2)-acetyl-L-ornithine from L-glutamate: step 3/4.</text>
</comment>
<gene>
    <name evidence="7" type="primary">argC</name>
    <name evidence="10" type="ORF">D9V64_00245</name>
</gene>
<keyword evidence="3 7" id="KW-0028">Amino-acid biosynthesis</keyword>
<comment type="function">
    <text evidence="7">Catalyzes the NADPH-dependent reduction of N-acetyl-5-glutamyl phosphate to yield N-acetyl-L-glutamate 5-semialdehyde.</text>
</comment>
<reference evidence="10 11" key="2">
    <citation type="submission" date="2019-05" db="EMBL/GenBank/DDBJ databases">
        <title>Genome evolution of the obligate endosymbiont Buchnera aphidicola.</title>
        <authorList>
            <person name="Moran N.A."/>
        </authorList>
    </citation>
    <scope>NUCLEOTIDE SEQUENCE [LARGE SCALE GENOMIC DNA]</scope>
    <source>
        <strain evidence="10 11">Ane</strain>
    </source>
</reference>
<sequence>MLNVLIVGASGYSGAELVNYINRHKFAKIIKIFVSKDSINIGKLFSNLHPEYTNIINLSFESIENFSLVKEHIDVVFLATDHKVSHNLVPFFIKHNCVIIDLSGAYRMSNIDVYLEYYGFIHQYKNILRKSVYGLAEWNKEKIQEAKIIAVPGCYATCIQLALKPLIESSVLSKSYPPVINAISGVSGAGKNPNIHNSFCEVSLSPYNIFTHRHTPEIIEHLGVPVIFIPHLGSFSRGIIATITCKLKTNLKLSDIYDIYNTFYKEKRLIRIYRNTLPSIKGIVKLPFCDIGFTIDNKYLVIVTAEDNLLKGAAAQAIQCFNIRFGFSEIESII</sequence>
<dbReference type="Pfam" id="PF01118">
    <property type="entry name" value="Semialdhyde_dh"/>
    <property type="match status" value="1"/>
</dbReference>
<keyword evidence="4 7" id="KW-0521">NADP</keyword>
<dbReference type="EMBL" id="CP034885">
    <property type="protein sequence ID" value="QCI18616.1"/>
    <property type="molecule type" value="Genomic_DNA"/>
</dbReference>
<evidence type="ECO:0000256" key="6">
    <source>
        <dbReference type="ARBA" id="ARBA00050557"/>
    </source>
</evidence>
<dbReference type="GO" id="GO:0005737">
    <property type="term" value="C:cytoplasm"/>
    <property type="evidence" value="ECO:0007669"/>
    <property type="project" value="UniProtKB-SubCell"/>
</dbReference>
<comment type="similarity">
    <text evidence="7">Belongs to the NAGSA dehydrogenase family. Type 1 subfamily.</text>
</comment>
<dbReference type="CDD" id="cd17895">
    <property type="entry name" value="AGPR_1_N"/>
    <property type="match status" value="1"/>
</dbReference>
<reference evidence="10 11" key="1">
    <citation type="submission" date="2018-12" db="EMBL/GenBank/DDBJ databases">
        <authorList>
            <person name="Chong R.A."/>
        </authorList>
    </citation>
    <scope>NUCLEOTIDE SEQUENCE [LARGE SCALE GENOMIC DNA]</scope>
    <source>
        <strain evidence="10 11">Ane</strain>
    </source>
</reference>
<dbReference type="PANTHER" id="PTHR32338:SF10">
    <property type="entry name" value="N-ACETYL-GAMMA-GLUTAMYL-PHOSPHATE REDUCTASE, CHLOROPLASTIC-RELATED"/>
    <property type="match status" value="1"/>
</dbReference>
<dbReference type="SMART" id="SM00859">
    <property type="entry name" value="Semialdhyde_dh"/>
    <property type="match status" value="1"/>
</dbReference>
<evidence type="ECO:0000256" key="5">
    <source>
        <dbReference type="ARBA" id="ARBA00023002"/>
    </source>
</evidence>
<keyword evidence="5 7" id="KW-0560">Oxidoreductase</keyword>
<dbReference type="Pfam" id="PF22698">
    <property type="entry name" value="Semialdhyde_dhC_1"/>
    <property type="match status" value="1"/>
</dbReference>
<organism evidence="10 11">
    <name type="scientific">Buchnera aphidicola</name>
    <name type="common">Aphis nerii</name>
    <dbReference type="NCBI Taxonomy" id="1241835"/>
    <lineage>
        <taxon>Bacteria</taxon>
        <taxon>Pseudomonadati</taxon>
        <taxon>Pseudomonadota</taxon>
        <taxon>Gammaproteobacteria</taxon>
        <taxon>Enterobacterales</taxon>
        <taxon>Erwiniaceae</taxon>
        <taxon>Buchnera</taxon>
    </lineage>
</organism>